<dbReference type="AlphaFoldDB" id="A0A2P8CX39"/>
<dbReference type="OrthoDB" id="9816340at2"/>
<name>A0A2P8CX39_9BACT</name>
<sequence length="436" mass="49004">MQYTREQVLHMAPDDASAKAGQQLANSSKWTVKCISDTALWGDCQGSGKNPYKTIVDLTNIAFKCSCPSRKFPCKHGIGLMLLYTQQADVFSTATDIPEHVTEWLAKRQEKEVAKEQKEAKPVDAAAQAKRATARKKKVDAGIGELRIWIRDVVRAGIMNIPQQSHQFYLNITARMVDAQAGGLAAQLRQINTINFYTEGWQRMLLRRLAALYLITEAYQRIDDLPEAMAQELQTLIGWTTAKEEVLQSQPVSGTWAVLSVTMEEEGNIVTERSWLYNKSDGRFALLLNFYAGNQVPQALLVPGAHITADVVYFPGIHPLRALIKEQHSLPHSHIDITAGHSLRSMYHELSAGLTENPFKEQVPFVLNEVYIHVTEATWLLSDGDNDGIALSNTTETCWQMLAFTKGKTCSCFGVYERDHFQILSLWADHKTYFVK</sequence>
<keyword evidence="1" id="KW-0863">Zinc-finger</keyword>
<evidence type="ECO:0000313" key="3">
    <source>
        <dbReference type="EMBL" id="PSK89541.1"/>
    </source>
</evidence>
<dbReference type="PROSITE" id="PS50966">
    <property type="entry name" value="ZF_SWIM"/>
    <property type="match status" value="1"/>
</dbReference>
<keyword evidence="1" id="KW-0479">Metal-binding</keyword>
<evidence type="ECO:0000313" key="4">
    <source>
        <dbReference type="Proteomes" id="UP000240572"/>
    </source>
</evidence>
<evidence type="ECO:0000259" key="2">
    <source>
        <dbReference type="PROSITE" id="PS50966"/>
    </source>
</evidence>
<proteinExistence type="predicted"/>
<gene>
    <name evidence="3" type="ORF">B0I18_11197</name>
</gene>
<dbReference type="InterPro" id="IPR007527">
    <property type="entry name" value="Znf_SWIM"/>
</dbReference>
<reference evidence="3 4" key="1">
    <citation type="submission" date="2018-03" db="EMBL/GenBank/DDBJ databases">
        <title>Genomic Encyclopedia of Type Strains, Phase III (KMG-III): the genomes of soil and plant-associated and newly described type strains.</title>
        <authorList>
            <person name="Whitman W."/>
        </authorList>
    </citation>
    <scope>NUCLEOTIDE SEQUENCE [LARGE SCALE GENOMIC DNA]</scope>
    <source>
        <strain evidence="3 4">CGMCC 1.12700</strain>
    </source>
</reference>
<comment type="caution">
    <text evidence="3">The sequence shown here is derived from an EMBL/GenBank/DDBJ whole genome shotgun (WGS) entry which is preliminary data.</text>
</comment>
<dbReference type="GO" id="GO:0008270">
    <property type="term" value="F:zinc ion binding"/>
    <property type="evidence" value="ECO:0007669"/>
    <property type="project" value="UniProtKB-KW"/>
</dbReference>
<accession>A0A2P8CX39</accession>
<protein>
    <recommendedName>
        <fullName evidence="2">SWIM-type domain-containing protein</fullName>
    </recommendedName>
</protein>
<organism evidence="3 4">
    <name type="scientific">Taibaiella chishuiensis</name>
    <dbReference type="NCBI Taxonomy" id="1434707"/>
    <lineage>
        <taxon>Bacteria</taxon>
        <taxon>Pseudomonadati</taxon>
        <taxon>Bacteroidota</taxon>
        <taxon>Chitinophagia</taxon>
        <taxon>Chitinophagales</taxon>
        <taxon>Chitinophagaceae</taxon>
        <taxon>Taibaiella</taxon>
    </lineage>
</organism>
<dbReference type="Proteomes" id="UP000240572">
    <property type="component" value="Unassembled WGS sequence"/>
</dbReference>
<feature type="domain" description="SWIM-type" evidence="2">
    <location>
        <begin position="52"/>
        <end position="85"/>
    </location>
</feature>
<evidence type="ECO:0000256" key="1">
    <source>
        <dbReference type="PROSITE-ProRule" id="PRU00325"/>
    </source>
</evidence>
<dbReference type="EMBL" id="PYGD01000011">
    <property type="protein sequence ID" value="PSK89541.1"/>
    <property type="molecule type" value="Genomic_DNA"/>
</dbReference>
<keyword evidence="4" id="KW-1185">Reference proteome</keyword>
<keyword evidence="1" id="KW-0862">Zinc</keyword>